<name>A0ABN6FJE7_SINCY</name>
<protein>
    <submittedName>
        <fullName evidence="1">Uncharacterized protein</fullName>
    </submittedName>
</protein>
<sequence length="58" mass="6616">MIIPPRAAPKDGAKPRVVHMTKDELREQILAARLRVTTDKRLGLETPEWVKDLAKLEI</sequence>
<dbReference type="EMBL" id="AP024525">
    <property type="protein sequence ID" value="BCT76197.1"/>
    <property type="molecule type" value="Genomic_DNA"/>
</dbReference>
<keyword evidence="2" id="KW-1185">Reference proteome</keyword>
<organism evidence="1 2">
    <name type="scientific">Sinomonas cyclohexanicum</name>
    <name type="common">Corynebacterium cyclohexanicum</name>
    <dbReference type="NCBI Taxonomy" id="322009"/>
    <lineage>
        <taxon>Bacteria</taxon>
        <taxon>Bacillati</taxon>
        <taxon>Actinomycetota</taxon>
        <taxon>Actinomycetes</taxon>
        <taxon>Micrococcales</taxon>
        <taxon>Micrococcaceae</taxon>
        <taxon>Sinomonas</taxon>
    </lineage>
</organism>
<evidence type="ECO:0000313" key="2">
    <source>
        <dbReference type="Proteomes" id="UP001319861"/>
    </source>
</evidence>
<evidence type="ECO:0000313" key="1">
    <source>
        <dbReference type="EMBL" id="BCT76197.1"/>
    </source>
</evidence>
<gene>
    <name evidence="1" type="ORF">SCMU_20390</name>
</gene>
<dbReference type="Proteomes" id="UP001319861">
    <property type="component" value="Chromosome"/>
</dbReference>
<proteinExistence type="predicted"/>
<accession>A0ABN6FJE7</accession>
<reference evidence="1 2" key="1">
    <citation type="journal article" date="2021" name="J. Biosci. Bioeng.">
        <title>Identification and characterization of a chc gene cluster responsible for the aromatization pathway of cyclohexanecarboxylate degradation in Sinomonas cyclohexanicum ATCC 51369.</title>
        <authorList>
            <person name="Yamamoto T."/>
            <person name="Hasegawa Y."/>
            <person name="Lau P.C.K."/>
            <person name="Iwaki H."/>
        </authorList>
    </citation>
    <scope>NUCLEOTIDE SEQUENCE [LARGE SCALE GENOMIC DNA]</scope>
    <source>
        <strain evidence="1 2">ATCC 51369</strain>
    </source>
</reference>